<evidence type="ECO:0000313" key="3">
    <source>
        <dbReference type="Proteomes" id="UP000185990"/>
    </source>
</evidence>
<accession>A0A0M4RL80</accession>
<name>A0A0M4RL80_9PSED</name>
<evidence type="ECO:0000313" key="4">
    <source>
        <dbReference type="Proteomes" id="UP000186677"/>
    </source>
</evidence>
<protein>
    <submittedName>
        <fullName evidence="2">Uncharacterized protein</fullName>
    </submittedName>
</protein>
<reference evidence="2 3" key="1">
    <citation type="submission" date="2016-11" db="EMBL/GenBank/DDBJ databases">
        <title>Draft genome of Pseudomonas versuta A4R1.12.</title>
        <authorList>
            <person name="See-Too W.-S."/>
        </authorList>
    </citation>
    <scope>NUCLEOTIDE SEQUENCE [LARGE SCALE GENOMIC DNA]</scope>
    <source>
        <strain evidence="2 3">A4R1.12</strain>
    </source>
</reference>
<proteinExistence type="predicted"/>
<dbReference type="EMBL" id="MPJC01000001">
    <property type="protein sequence ID" value="OKA25035.1"/>
    <property type="molecule type" value="Genomic_DNA"/>
</dbReference>
<gene>
    <name evidence="1" type="ORF">BOH73_03865</name>
    <name evidence="2" type="ORF">BOH74_01445</name>
</gene>
<evidence type="ECO:0000313" key="2">
    <source>
        <dbReference type="EMBL" id="OKA29108.1"/>
    </source>
</evidence>
<evidence type="ECO:0000313" key="1">
    <source>
        <dbReference type="EMBL" id="OKA25035.1"/>
    </source>
</evidence>
<organism evidence="2 3">
    <name type="scientific">Pseudomonas versuta</name>
    <dbReference type="NCBI Taxonomy" id="1788301"/>
    <lineage>
        <taxon>Bacteria</taxon>
        <taxon>Pseudomonadati</taxon>
        <taxon>Pseudomonadota</taxon>
        <taxon>Gammaproteobacteria</taxon>
        <taxon>Pseudomonadales</taxon>
        <taxon>Pseudomonadaceae</taxon>
        <taxon>Pseudomonas</taxon>
    </lineage>
</organism>
<comment type="caution">
    <text evidence="2">The sequence shown here is derived from an EMBL/GenBank/DDBJ whole genome shotgun (WGS) entry which is preliminary data.</text>
</comment>
<accession>A0A1Q4KQU1</accession>
<dbReference type="Proteomes" id="UP000185990">
    <property type="component" value="Unassembled WGS sequence"/>
</dbReference>
<dbReference type="Proteomes" id="UP000186677">
    <property type="component" value="Unassembled WGS sequence"/>
</dbReference>
<dbReference type="KEGG" id="ppsy:AOC04_23015"/>
<dbReference type="EMBL" id="MPJD01000003">
    <property type="protein sequence ID" value="OKA29108.1"/>
    <property type="molecule type" value="Genomic_DNA"/>
</dbReference>
<sequence length="73" mass="8127">MAQLQIHRQELPLVATKRVGGSRTQVSRPVHLETGAPEGALRTATIKRRPKKSASLKVALMRQMTNRATKPDR</sequence>
<reference evidence="1 4" key="2">
    <citation type="submission" date="2016-11" db="EMBL/GenBank/DDBJ databases">
        <title>Draft genome of Pseudomonas versuta A4R1.5.</title>
        <authorList>
            <person name="See-Too W.-S."/>
        </authorList>
    </citation>
    <scope>NUCLEOTIDE SEQUENCE [LARGE SCALE GENOMIC DNA]</scope>
    <source>
        <strain evidence="1 4">A4R1.5</strain>
    </source>
</reference>
<dbReference type="AlphaFoldDB" id="A0A0M4RL80"/>
<keyword evidence="4" id="KW-1185">Reference proteome</keyword>